<comment type="caution">
    <text evidence="1">The sequence shown here is derived from an EMBL/GenBank/DDBJ whole genome shotgun (WGS) entry which is preliminary data.</text>
</comment>
<organism evidence="1">
    <name type="scientific">marine sediment metagenome</name>
    <dbReference type="NCBI Taxonomy" id="412755"/>
    <lineage>
        <taxon>unclassified sequences</taxon>
        <taxon>metagenomes</taxon>
        <taxon>ecological metagenomes</taxon>
    </lineage>
</organism>
<reference evidence="1" key="1">
    <citation type="journal article" date="2014" name="Front. Microbiol.">
        <title>High frequency of phylogenetically diverse reductive dehalogenase-homologous genes in deep subseafloor sedimentary metagenomes.</title>
        <authorList>
            <person name="Kawai M."/>
            <person name="Futagami T."/>
            <person name="Toyoda A."/>
            <person name="Takaki Y."/>
            <person name="Nishi S."/>
            <person name="Hori S."/>
            <person name="Arai W."/>
            <person name="Tsubouchi T."/>
            <person name="Morono Y."/>
            <person name="Uchiyama I."/>
            <person name="Ito T."/>
            <person name="Fujiyama A."/>
            <person name="Inagaki F."/>
            <person name="Takami H."/>
        </authorList>
    </citation>
    <scope>NUCLEOTIDE SEQUENCE</scope>
    <source>
        <strain evidence="1">Expedition CK06-06</strain>
    </source>
</reference>
<evidence type="ECO:0008006" key="2">
    <source>
        <dbReference type="Google" id="ProtNLM"/>
    </source>
</evidence>
<gene>
    <name evidence="1" type="ORF">S01H1_63337</name>
</gene>
<protein>
    <recommendedName>
        <fullName evidence="2">DUF4143 domain-containing protein</fullName>
    </recommendedName>
</protein>
<name>X0XH70_9ZZZZ</name>
<evidence type="ECO:0000313" key="1">
    <source>
        <dbReference type="EMBL" id="GAG34772.1"/>
    </source>
</evidence>
<sequence>METTEKIVESYVRYIKQWATIPNIRCKGQFEIDLLAIDPVSLERYHIETSVSVSDGFSKLTAKPFDRNKLKDRIAGPQQRTTLGYFIERKFSQKEILETLELYNFVEGKYSRVIVCWD</sequence>
<accession>X0XH70</accession>
<proteinExistence type="predicted"/>
<dbReference type="EMBL" id="BARS01041671">
    <property type="protein sequence ID" value="GAG34772.1"/>
    <property type="molecule type" value="Genomic_DNA"/>
</dbReference>
<feature type="non-terminal residue" evidence="1">
    <location>
        <position position="118"/>
    </location>
</feature>
<dbReference type="AlphaFoldDB" id="X0XH70"/>